<evidence type="ECO:0000313" key="4">
    <source>
        <dbReference type="Proteomes" id="UP000548476"/>
    </source>
</evidence>
<reference evidence="3 4" key="1">
    <citation type="submission" date="2020-08" db="EMBL/GenBank/DDBJ databases">
        <title>Genomic Encyclopedia of Type Strains, Phase IV (KMG-IV): sequencing the most valuable type-strain genomes for metagenomic binning, comparative biology and taxonomic classification.</title>
        <authorList>
            <person name="Goeker M."/>
        </authorList>
    </citation>
    <scope>NUCLEOTIDE SEQUENCE [LARGE SCALE GENOMIC DNA]</scope>
    <source>
        <strain evidence="3 4">YIM 65646</strain>
    </source>
</reference>
<dbReference type="InterPro" id="IPR007921">
    <property type="entry name" value="CHAP_dom"/>
</dbReference>
<dbReference type="Pfam" id="PF05257">
    <property type="entry name" value="CHAP"/>
    <property type="match status" value="1"/>
</dbReference>
<evidence type="ECO:0000313" key="3">
    <source>
        <dbReference type="EMBL" id="MBB6036123.1"/>
    </source>
</evidence>
<keyword evidence="4" id="KW-1185">Reference proteome</keyword>
<keyword evidence="1" id="KW-0732">Signal</keyword>
<feature type="domain" description="Peptidase C51" evidence="2">
    <location>
        <begin position="107"/>
        <end position="180"/>
    </location>
</feature>
<dbReference type="EMBL" id="JACHGT010000008">
    <property type="protein sequence ID" value="MBB6036123.1"/>
    <property type="molecule type" value="Genomic_DNA"/>
</dbReference>
<comment type="caution">
    <text evidence="3">The sequence shown here is derived from an EMBL/GenBank/DDBJ whole genome shotgun (WGS) entry which is preliminary data.</text>
</comment>
<proteinExistence type="predicted"/>
<feature type="chain" id="PRO_5032471352" description="Peptidase C51 domain-containing protein" evidence="1">
    <location>
        <begin position="33"/>
        <end position="203"/>
    </location>
</feature>
<dbReference type="SUPFAM" id="SSF54001">
    <property type="entry name" value="Cysteine proteinases"/>
    <property type="match status" value="1"/>
</dbReference>
<dbReference type="InterPro" id="IPR038765">
    <property type="entry name" value="Papain-like_cys_pep_sf"/>
</dbReference>
<sequence>MRRPIKLDLLGLATAFAVIAAVLLGGAGQAPAASPGAATAVTTAAAKTPMQKTADCKKKDIGTRAMIACVAKAHLGVKEDGSKSVKAWNCQRYFRDFGSSLNCDDDVNGQWCAAFTRWVWKNAGVPRSKIPASFGVSGWKNALDRVSTPKVGDVAVAKSGSHIMIVTAVSGSKITTVDGNGGRDNVRTKNHTKGGYYYYRMGT</sequence>
<organism evidence="3 4">
    <name type="scientific">Phytomonospora endophytica</name>
    <dbReference type="NCBI Taxonomy" id="714109"/>
    <lineage>
        <taxon>Bacteria</taxon>
        <taxon>Bacillati</taxon>
        <taxon>Actinomycetota</taxon>
        <taxon>Actinomycetes</taxon>
        <taxon>Micromonosporales</taxon>
        <taxon>Micromonosporaceae</taxon>
        <taxon>Phytomonospora</taxon>
    </lineage>
</organism>
<accession>A0A841FMI6</accession>
<evidence type="ECO:0000256" key="1">
    <source>
        <dbReference type="SAM" id="SignalP"/>
    </source>
</evidence>
<dbReference type="Proteomes" id="UP000548476">
    <property type="component" value="Unassembled WGS sequence"/>
</dbReference>
<gene>
    <name evidence="3" type="ORF">HNR73_003991</name>
</gene>
<dbReference type="AlphaFoldDB" id="A0A841FMI6"/>
<feature type="signal peptide" evidence="1">
    <location>
        <begin position="1"/>
        <end position="32"/>
    </location>
</feature>
<evidence type="ECO:0000259" key="2">
    <source>
        <dbReference type="Pfam" id="PF05257"/>
    </source>
</evidence>
<name>A0A841FMI6_9ACTN</name>
<protein>
    <recommendedName>
        <fullName evidence="2">Peptidase C51 domain-containing protein</fullName>
    </recommendedName>
</protein>
<dbReference type="RefSeq" id="WP_184788961.1">
    <property type="nucleotide sequence ID" value="NZ_BONT01000046.1"/>
</dbReference>